<sequence>MRRRIFELIRKAGPGDKASRIYDWFIMVVAIISIVPMMFRNPPEGITGILETVSIYFLFLDYILRWITCDYHTGKSGIQSFLIYPFTPFAVMDILSILPSLGLLPPAFRVLRLLRLGKLLHYSRSFVRITNVFKKQGKTLLAVLNLAIAYVVISALIMFVSEPEQNFPQFFDALYWATTALTTVGYGDIYPSTDVGKFISMLSSLFGVAVIAMPAGIVTAGFLDELKIDLSKTEKKLEKVSKLSGAFLKRSLLIMGVGVGLDIGLYYLGHVFHLPAWLDSLGTVLAAVMIEPTAGLLVAFASTFFQSAFVYGVNSLLFYLIGGIAALSFGLLLNRDSIKIKRLLLAMLIYFAAGTVIAGLLTLWKNGGIPDSGWEYRFYTWSLNRGYGNALSCFFGTAVLKLVDTLVIGITLPVLIKISRRLEK</sequence>
<keyword evidence="7 11" id="KW-1133">Transmembrane helix</keyword>
<dbReference type="Gene3D" id="1.10.287.70">
    <property type="match status" value="1"/>
</dbReference>
<keyword evidence="2" id="KW-0813">Transport</keyword>
<evidence type="ECO:0000259" key="12">
    <source>
        <dbReference type="Pfam" id="PF00520"/>
    </source>
</evidence>
<keyword evidence="9 11" id="KW-0472">Membrane</keyword>
<feature type="transmembrane region" description="Helical" evidence="11">
    <location>
        <begin position="45"/>
        <end position="64"/>
    </location>
</feature>
<feature type="transmembrane region" description="Helical" evidence="11">
    <location>
        <begin position="343"/>
        <end position="364"/>
    </location>
</feature>
<dbReference type="Pfam" id="PF00520">
    <property type="entry name" value="Ion_trans"/>
    <property type="match status" value="1"/>
</dbReference>
<feature type="transmembrane region" description="Helical" evidence="11">
    <location>
        <begin position="202"/>
        <end position="223"/>
    </location>
</feature>
<keyword evidence="10" id="KW-0407">Ion channel</keyword>
<dbReference type="PANTHER" id="PTHR11537:SF254">
    <property type="entry name" value="POTASSIUM VOLTAGE-GATED CHANNEL PROTEIN SHAB"/>
    <property type="match status" value="1"/>
</dbReference>
<dbReference type="SUPFAM" id="SSF81324">
    <property type="entry name" value="Voltage-gated potassium channels"/>
    <property type="match status" value="1"/>
</dbReference>
<protein>
    <submittedName>
        <fullName evidence="13">Ion transporter</fullName>
    </submittedName>
</protein>
<keyword evidence="6" id="KW-0630">Potassium</keyword>
<organism evidence="13 14">
    <name type="scientific">Ohessyouella blattaphilus</name>
    <dbReference type="NCBI Taxonomy" id="2949333"/>
    <lineage>
        <taxon>Bacteria</taxon>
        <taxon>Bacillati</taxon>
        <taxon>Bacillota</taxon>
        <taxon>Clostridia</taxon>
        <taxon>Lachnospirales</taxon>
        <taxon>Lachnospiraceae</taxon>
        <taxon>Ohessyouella</taxon>
    </lineage>
</organism>
<evidence type="ECO:0000256" key="2">
    <source>
        <dbReference type="ARBA" id="ARBA00022448"/>
    </source>
</evidence>
<evidence type="ECO:0000256" key="8">
    <source>
        <dbReference type="ARBA" id="ARBA00023065"/>
    </source>
</evidence>
<dbReference type="EMBL" id="JAMZFV010000013">
    <property type="protein sequence ID" value="MCP1110448.1"/>
    <property type="molecule type" value="Genomic_DNA"/>
</dbReference>
<evidence type="ECO:0000313" key="14">
    <source>
        <dbReference type="Proteomes" id="UP001523565"/>
    </source>
</evidence>
<feature type="domain" description="Ion transport" evidence="12">
    <location>
        <begin position="20"/>
        <end position="222"/>
    </location>
</feature>
<feature type="transmembrane region" description="Helical" evidence="11">
    <location>
        <begin position="21"/>
        <end position="39"/>
    </location>
</feature>
<dbReference type="Gene3D" id="1.10.1760.20">
    <property type="match status" value="1"/>
</dbReference>
<evidence type="ECO:0000256" key="1">
    <source>
        <dbReference type="ARBA" id="ARBA00004141"/>
    </source>
</evidence>
<name>A0ABT1EIB5_9FIRM</name>
<feature type="transmembrane region" description="Helical" evidence="11">
    <location>
        <begin position="308"/>
        <end position="331"/>
    </location>
</feature>
<feature type="transmembrane region" description="Helical" evidence="11">
    <location>
        <begin position="139"/>
        <end position="161"/>
    </location>
</feature>
<keyword evidence="5" id="KW-0631">Potassium channel</keyword>
<accession>A0ABT1EIB5</accession>
<comment type="caution">
    <text evidence="13">The sequence shown here is derived from an EMBL/GenBank/DDBJ whole genome shotgun (WGS) entry which is preliminary data.</text>
</comment>
<gene>
    <name evidence="13" type="ORF">NK118_09325</name>
</gene>
<dbReference type="PANTHER" id="PTHR11537">
    <property type="entry name" value="VOLTAGE-GATED POTASSIUM CHANNEL"/>
    <property type="match status" value="1"/>
</dbReference>
<evidence type="ECO:0000256" key="7">
    <source>
        <dbReference type="ARBA" id="ARBA00022989"/>
    </source>
</evidence>
<feature type="transmembrane region" description="Helical" evidence="11">
    <location>
        <begin position="251"/>
        <end position="269"/>
    </location>
</feature>
<comment type="subcellular location">
    <subcellularLocation>
        <location evidence="1">Membrane</location>
        <topology evidence="1">Multi-pass membrane protein</topology>
    </subcellularLocation>
</comment>
<proteinExistence type="predicted"/>
<evidence type="ECO:0000256" key="6">
    <source>
        <dbReference type="ARBA" id="ARBA00022958"/>
    </source>
</evidence>
<dbReference type="Proteomes" id="UP001523565">
    <property type="component" value="Unassembled WGS sequence"/>
</dbReference>
<reference evidence="13 14" key="1">
    <citation type="journal article" date="2022" name="Genome Biol. Evol.">
        <title>Host diet, physiology and behaviors set the stage for Lachnospiraceae cladogenesis.</title>
        <authorList>
            <person name="Vera-Ponce De Leon A."/>
            <person name="Schneider M."/>
            <person name="Jahnes B.C."/>
            <person name="Sadowski V."/>
            <person name="Camuy-Velez L.A."/>
            <person name="Duan J."/>
            <person name="Sabree Z.L."/>
        </authorList>
    </citation>
    <scope>NUCLEOTIDE SEQUENCE [LARGE SCALE GENOMIC DNA]</scope>
    <source>
        <strain evidence="13 14">PAL227</strain>
    </source>
</reference>
<evidence type="ECO:0000256" key="5">
    <source>
        <dbReference type="ARBA" id="ARBA00022826"/>
    </source>
</evidence>
<feature type="transmembrane region" description="Helical" evidence="11">
    <location>
        <begin position="387"/>
        <end position="416"/>
    </location>
</feature>
<keyword evidence="4 11" id="KW-0812">Transmembrane</keyword>
<dbReference type="PRINTS" id="PR00169">
    <property type="entry name" value="KCHANNEL"/>
</dbReference>
<feature type="transmembrane region" description="Helical" evidence="11">
    <location>
        <begin position="281"/>
        <end position="302"/>
    </location>
</feature>
<evidence type="ECO:0000256" key="4">
    <source>
        <dbReference type="ARBA" id="ARBA00022692"/>
    </source>
</evidence>
<evidence type="ECO:0000256" key="11">
    <source>
        <dbReference type="SAM" id="Phobius"/>
    </source>
</evidence>
<dbReference type="InterPro" id="IPR005821">
    <property type="entry name" value="Ion_trans_dom"/>
</dbReference>
<keyword evidence="14" id="KW-1185">Reference proteome</keyword>
<evidence type="ECO:0000256" key="3">
    <source>
        <dbReference type="ARBA" id="ARBA00022538"/>
    </source>
</evidence>
<dbReference type="RefSeq" id="WP_262069328.1">
    <property type="nucleotide sequence ID" value="NZ_JAMXOC010000013.1"/>
</dbReference>
<evidence type="ECO:0000256" key="9">
    <source>
        <dbReference type="ARBA" id="ARBA00023136"/>
    </source>
</evidence>
<evidence type="ECO:0000256" key="10">
    <source>
        <dbReference type="ARBA" id="ARBA00023303"/>
    </source>
</evidence>
<feature type="transmembrane region" description="Helical" evidence="11">
    <location>
        <begin position="76"/>
        <end position="98"/>
    </location>
</feature>
<dbReference type="InterPro" id="IPR028325">
    <property type="entry name" value="VG_K_chnl"/>
</dbReference>
<evidence type="ECO:0000313" key="13">
    <source>
        <dbReference type="EMBL" id="MCP1110448.1"/>
    </source>
</evidence>
<keyword evidence="3" id="KW-0633">Potassium transport</keyword>
<keyword evidence="8" id="KW-0406">Ion transport</keyword>